<accession>A0A1I4RNZ0</accession>
<protein>
    <submittedName>
        <fullName evidence="2">Uncharacterized protein</fullName>
    </submittedName>
</protein>
<evidence type="ECO:0000313" key="3">
    <source>
        <dbReference type="Proteomes" id="UP000183287"/>
    </source>
</evidence>
<organism evidence="2 3">
    <name type="scientific">Nitrosomonas communis</name>
    <dbReference type="NCBI Taxonomy" id="44574"/>
    <lineage>
        <taxon>Bacteria</taxon>
        <taxon>Pseudomonadati</taxon>
        <taxon>Pseudomonadota</taxon>
        <taxon>Betaproteobacteria</taxon>
        <taxon>Nitrosomonadales</taxon>
        <taxon>Nitrosomonadaceae</taxon>
        <taxon>Nitrosomonas</taxon>
    </lineage>
</organism>
<proteinExistence type="predicted"/>
<dbReference type="OrthoDB" id="8545835at2"/>
<evidence type="ECO:0000313" key="2">
    <source>
        <dbReference type="EMBL" id="SFM53967.1"/>
    </source>
</evidence>
<dbReference type="AlphaFoldDB" id="A0A1I4RNZ0"/>
<dbReference type="PROSITE" id="PS51257">
    <property type="entry name" value="PROKAR_LIPOPROTEIN"/>
    <property type="match status" value="1"/>
</dbReference>
<sequence>MKKLKLVAIALFLLSCNAYALKISFSAGECLTPAEDAITQPTSNKIESAYYLSEDQGNGFYILELHGGLPRFVNTNDDICIDHETNIGYRLYFDAHGFPPAPIQLPTPIDKIPATGYFDGKKLIIFSNSIYTDLAGKFDSSTNSLATSKFMPVSNTVFFDYIAESNSFRLTKIIRNIGSIHASASHEPLFHTYIEFVDPSPNGTNIMIPKMDIIYKLEN</sequence>
<name>A0A1I4RNZ0_9PROT</name>
<gene>
    <name evidence="2" type="ORF">SAMN05421863_103421</name>
</gene>
<dbReference type="EMBL" id="FOUB01000034">
    <property type="protein sequence ID" value="SFM53967.1"/>
    <property type="molecule type" value="Genomic_DNA"/>
</dbReference>
<feature type="chain" id="PRO_5010300524" evidence="1">
    <location>
        <begin position="21"/>
        <end position="219"/>
    </location>
</feature>
<keyword evidence="3" id="KW-1185">Reference proteome</keyword>
<evidence type="ECO:0000256" key="1">
    <source>
        <dbReference type="SAM" id="SignalP"/>
    </source>
</evidence>
<reference evidence="3" key="1">
    <citation type="submission" date="2016-10" db="EMBL/GenBank/DDBJ databases">
        <authorList>
            <person name="Varghese N."/>
            <person name="Submissions S."/>
        </authorList>
    </citation>
    <scope>NUCLEOTIDE SEQUENCE [LARGE SCALE GENOMIC DNA]</scope>
    <source>
        <strain evidence="3">Nm44</strain>
    </source>
</reference>
<feature type="signal peptide" evidence="1">
    <location>
        <begin position="1"/>
        <end position="20"/>
    </location>
</feature>
<dbReference type="Proteomes" id="UP000183287">
    <property type="component" value="Unassembled WGS sequence"/>
</dbReference>
<dbReference type="RefSeq" id="WP_074905885.1">
    <property type="nucleotide sequence ID" value="NZ_FOUB01000034.1"/>
</dbReference>
<keyword evidence="1" id="KW-0732">Signal</keyword>